<evidence type="ECO:0000259" key="1">
    <source>
        <dbReference type="Pfam" id="PF01814"/>
    </source>
</evidence>
<dbReference type="Pfam" id="PF01814">
    <property type="entry name" value="Hemerythrin"/>
    <property type="match status" value="1"/>
</dbReference>
<evidence type="ECO:0000313" key="2">
    <source>
        <dbReference type="EMBL" id="CAG9933057.1"/>
    </source>
</evidence>
<feature type="domain" description="Hemerythrin-like" evidence="1">
    <location>
        <begin position="2"/>
        <end position="55"/>
    </location>
</feature>
<dbReference type="Proteomes" id="UP000839052">
    <property type="component" value="Chromosome"/>
</dbReference>
<accession>A0ABN8APD9</accession>
<dbReference type="InterPro" id="IPR012312">
    <property type="entry name" value="Hemerythrin-like"/>
</dbReference>
<keyword evidence="3" id="KW-1185">Reference proteome</keyword>
<proteinExistence type="predicted"/>
<evidence type="ECO:0000313" key="3">
    <source>
        <dbReference type="Proteomes" id="UP000839052"/>
    </source>
</evidence>
<organism evidence="2 3">
    <name type="scientific">Candidatus Nitrotoga arctica</name>
    <dbReference type="NCBI Taxonomy" id="453162"/>
    <lineage>
        <taxon>Bacteria</taxon>
        <taxon>Pseudomonadati</taxon>
        <taxon>Pseudomonadota</taxon>
        <taxon>Betaproteobacteria</taxon>
        <taxon>Nitrosomonadales</taxon>
        <taxon>Gallionellaceae</taxon>
        <taxon>Candidatus Nitrotoga</taxon>
    </lineage>
</organism>
<protein>
    <recommendedName>
        <fullName evidence="1">Hemerythrin-like domain-containing protein</fullName>
    </recommendedName>
</protein>
<dbReference type="EMBL" id="OU912926">
    <property type="protein sequence ID" value="CAG9933057.1"/>
    <property type="molecule type" value="Genomic_DNA"/>
</dbReference>
<sequence length="57" mass="6535">MIDEAMVEHASAKELIAQIQAMAPEEELFDAKVKVLSEQIDHHVKEEEEEMFPLAKK</sequence>
<reference evidence="2 3" key="1">
    <citation type="submission" date="2021-10" db="EMBL/GenBank/DDBJ databases">
        <authorList>
            <person name="Koch H."/>
        </authorList>
    </citation>
    <scope>NUCLEOTIDE SEQUENCE [LARGE SCALE GENOMIC DNA]</scope>
    <source>
        <strain evidence="2">6680</strain>
    </source>
</reference>
<gene>
    <name evidence="2" type="ORF">NTG6680_1808</name>
</gene>
<name>A0ABN8APD9_9PROT</name>